<proteinExistence type="predicted"/>
<reference evidence="4 5" key="2">
    <citation type="journal article" date="2010" name="Stand. Genomic Sci.">
        <title>Complete genome sequence of Kribbella flavida type strain (IFO 14399).</title>
        <authorList>
            <person name="Pukall R."/>
            <person name="Lapidus A."/>
            <person name="Glavina Del Rio T."/>
            <person name="Copeland A."/>
            <person name="Tice H."/>
            <person name="Cheng J.-F."/>
            <person name="Lucas S."/>
            <person name="Chen F."/>
            <person name="Nolan M."/>
            <person name="LaButti K."/>
            <person name="Pati A."/>
            <person name="Ivanova N."/>
            <person name="Mavrommatis K."/>
            <person name="Mikhailova N."/>
            <person name="Pitluck S."/>
            <person name="Bruce D."/>
            <person name="Goodwin L."/>
            <person name="Land M."/>
            <person name="Hauser L."/>
            <person name="Chang Y.-J."/>
            <person name="Jeffries C.D."/>
            <person name="Chen A."/>
            <person name="Palaniappan K."/>
            <person name="Chain P."/>
            <person name="Rohde M."/>
            <person name="Goeker M."/>
            <person name="Bristow J."/>
            <person name="Eisen J.A."/>
            <person name="Markowitz V."/>
            <person name="Hugenholtz P."/>
            <person name="Kyrpides N.C."/>
            <person name="Klenk H.-P."/>
            <person name="Brettin T."/>
        </authorList>
    </citation>
    <scope>NUCLEOTIDE SEQUENCE [LARGE SCALE GENOMIC DNA]</scope>
    <source>
        <strain evidence="5">DSM 17836 / JCM 10339 / NBRC 14399</strain>
    </source>
</reference>
<keyword evidence="5" id="KW-1185">Reference proteome</keyword>
<accession>D2PRM8</accession>
<dbReference type="EMBL" id="CP001736">
    <property type="protein sequence ID" value="ADB34946.1"/>
    <property type="molecule type" value="Genomic_DNA"/>
</dbReference>
<name>D2PRM8_KRIFD</name>
<reference evidence="5" key="1">
    <citation type="submission" date="2009-09" db="EMBL/GenBank/DDBJ databases">
        <title>The complete genome of Kribbella flavida DSM 17836.</title>
        <authorList>
            <consortium name="US DOE Joint Genome Institute (JGI-PGF)"/>
            <person name="Lucas S."/>
            <person name="Copeland A."/>
            <person name="Lapidus A."/>
            <person name="Glavina del Rio T."/>
            <person name="Dalin E."/>
            <person name="Tice H."/>
            <person name="Bruce D."/>
            <person name="Goodwin L."/>
            <person name="Pitluck S."/>
            <person name="Kyrpides N."/>
            <person name="Mavromatis K."/>
            <person name="Ivanova N."/>
            <person name="Saunders E."/>
            <person name="Brettin T."/>
            <person name="Detter J.C."/>
            <person name="Han C."/>
            <person name="Larimer F."/>
            <person name="Land M."/>
            <person name="Hauser L."/>
            <person name="Markowitz V."/>
            <person name="Cheng J.-F."/>
            <person name="Hugenholtz P."/>
            <person name="Woyke T."/>
            <person name="Wu D."/>
            <person name="Pukall R."/>
            <person name="Klenk H.-P."/>
            <person name="Eisen J.A."/>
        </authorList>
    </citation>
    <scope>NUCLEOTIDE SEQUENCE [LARGE SCALE GENOMIC DNA]</scope>
    <source>
        <strain evidence="5">DSM 17836 / JCM 10339 / NBRC 14399</strain>
    </source>
</reference>
<gene>
    <name evidence="4" type="ordered locus">Kfla_5942</name>
</gene>
<feature type="region of interest" description="Disordered" evidence="2">
    <location>
        <begin position="25"/>
        <end position="62"/>
    </location>
</feature>
<protein>
    <recommendedName>
        <fullName evidence="6">TPM domain-containing protein</fullName>
    </recommendedName>
</protein>
<sequence length="513" mass="54959">MTRPIPHLLAVLVLSALPVSVAQAATPTPAPSEPSVTRPTPTKPRPTFRYTPPDSEGDRKRAAARAGAYLDTVAAGLGEPGVWIDPAVDRLTASDRARLDAAAKSAAAPLRIAVIPASAINTASAVSSRTRLAWEGEEIADQLYDRVGVEGVYAVLVDARSESAGRGFHAVQRADKGPTYHVGDAVDQAVDCCAPNYTRMLTRFIERAQEVDKPFLVDAAPYAGGAAGLAGLWWGAITLSARRARRAEEKQHLEVSRPLLNEEIIALSQQISALPTTSDPQQAKLSKDVLDTVEKARHRLDKAERDADTEAVATLLGSARYGLRCLDALRAGKPMPEPTAPCFFDPRHGPSTGSAAWTPEGGQQRAVDLCDACAARLAADEQPDIRMVTVGDRARPYWTLGEELASYIDGYWSRGDGQRWWFPDEDARRAGDAMRARWASRRAGARLSRAADNLGTSMNNWSSSHESNGSSDGSGGWGSGSSGRRRSYSSRTRSSGGGSSRRSSRRSGGSRGF</sequence>
<evidence type="ECO:0000256" key="3">
    <source>
        <dbReference type="SAM" id="SignalP"/>
    </source>
</evidence>
<evidence type="ECO:0000313" key="5">
    <source>
        <dbReference type="Proteomes" id="UP000007967"/>
    </source>
</evidence>
<organism evidence="4 5">
    <name type="scientific">Kribbella flavida (strain DSM 17836 / JCM 10339 / NBRC 14399)</name>
    <dbReference type="NCBI Taxonomy" id="479435"/>
    <lineage>
        <taxon>Bacteria</taxon>
        <taxon>Bacillati</taxon>
        <taxon>Actinomycetota</taxon>
        <taxon>Actinomycetes</taxon>
        <taxon>Propionibacteriales</taxon>
        <taxon>Kribbellaceae</taxon>
        <taxon>Kribbella</taxon>
    </lineage>
</organism>
<evidence type="ECO:0000256" key="1">
    <source>
        <dbReference type="SAM" id="Coils"/>
    </source>
</evidence>
<evidence type="ECO:0000313" key="4">
    <source>
        <dbReference type="EMBL" id="ADB34946.1"/>
    </source>
</evidence>
<dbReference type="RefSeq" id="WP_012923500.1">
    <property type="nucleotide sequence ID" value="NC_013729.1"/>
</dbReference>
<feature type="compositionally biased region" description="Gly residues" evidence="2">
    <location>
        <begin position="472"/>
        <end position="481"/>
    </location>
</feature>
<dbReference type="HOGENOM" id="CLU_530789_0_0_11"/>
<dbReference type="eggNOG" id="COG1357">
    <property type="taxonomic scope" value="Bacteria"/>
</dbReference>
<feature type="signal peptide" evidence="3">
    <location>
        <begin position="1"/>
        <end position="24"/>
    </location>
</feature>
<dbReference type="OrthoDB" id="4808153at2"/>
<feature type="compositionally biased region" description="Low complexity" evidence="2">
    <location>
        <begin position="25"/>
        <end position="53"/>
    </location>
</feature>
<evidence type="ECO:0008006" key="6">
    <source>
        <dbReference type="Google" id="ProtNLM"/>
    </source>
</evidence>
<dbReference type="STRING" id="479435.Kfla_5942"/>
<dbReference type="Proteomes" id="UP000007967">
    <property type="component" value="Chromosome"/>
</dbReference>
<keyword evidence="1" id="KW-0175">Coiled coil</keyword>
<feature type="region of interest" description="Disordered" evidence="2">
    <location>
        <begin position="458"/>
        <end position="513"/>
    </location>
</feature>
<feature type="chain" id="PRO_5003033264" description="TPM domain-containing protein" evidence="3">
    <location>
        <begin position="25"/>
        <end position="513"/>
    </location>
</feature>
<dbReference type="KEGG" id="kfl:Kfla_5942"/>
<feature type="coiled-coil region" evidence="1">
    <location>
        <begin position="286"/>
        <end position="313"/>
    </location>
</feature>
<keyword evidence="3" id="KW-0732">Signal</keyword>
<evidence type="ECO:0000256" key="2">
    <source>
        <dbReference type="SAM" id="MobiDB-lite"/>
    </source>
</evidence>
<feature type="compositionally biased region" description="Low complexity" evidence="2">
    <location>
        <begin position="462"/>
        <end position="471"/>
    </location>
</feature>
<dbReference type="AlphaFoldDB" id="D2PRM8"/>